<dbReference type="AlphaFoldDB" id="A0A1Y2D4Y3"/>
<dbReference type="OrthoDB" id="5532350at2759"/>
<feature type="region of interest" description="Disordered" evidence="5">
    <location>
        <begin position="23"/>
        <end position="49"/>
    </location>
</feature>
<evidence type="ECO:0000256" key="1">
    <source>
        <dbReference type="ARBA" id="ARBA00004173"/>
    </source>
</evidence>
<evidence type="ECO:0000313" key="6">
    <source>
        <dbReference type="EMBL" id="ORY54369.1"/>
    </source>
</evidence>
<feature type="region of interest" description="Disordered" evidence="5">
    <location>
        <begin position="69"/>
        <end position="92"/>
    </location>
</feature>
<comment type="function">
    <text evidence="4">Inhibits the enzyme activity of ATPase.</text>
</comment>
<dbReference type="InterPro" id="IPR007648">
    <property type="entry name" value="ATPase_inhibitor_mt"/>
</dbReference>
<dbReference type="Gene3D" id="1.20.5.500">
    <property type="entry name" value="Single helix bin"/>
    <property type="match status" value="1"/>
</dbReference>
<accession>A0A1Y2D4Y3</accession>
<evidence type="ECO:0000313" key="7">
    <source>
        <dbReference type="Proteomes" id="UP000193467"/>
    </source>
</evidence>
<comment type="similarity">
    <text evidence="2 4">Belongs to the ATPase inhibitor family.</text>
</comment>
<dbReference type="EMBL" id="MCGR01000098">
    <property type="protein sequence ID" value="ORY54369.1"/>
    <property type="molecule type" value="Genomic_DNA"/>
</dbReference>
<proteinExistence type="inferred from homology"/>
<protein>
    <recommendedName>
        <fullName evidence="4">ATPase inhibitor, mitochondrial</fullName>
    </recommendedName>
</protein>
<dbReference type="InParanoid" id="A0A1Y2D4Y3"/>
<dbReference type="Proteomes" id="UP000193467">
    <property type="component" value="Unassembled WGS sequence"/>
</dbReference>
<feature type="compositionally biased region" description="Basic and acidic residues" evidence="5">
    <location>
        <begin position="69"/>
        <end position="80"/>
    </location>
</feature>
<dbReference type="Pfam" id="PF04568">
    <property type="entry name" value="IATP"/>
    <property type="match status" value="1"/>
</dbReference>
<comment type="subcellular location">
    <subcellularLocation>
        <location evidence="1">Mitochondrion</location>
    </subcellularLocation>
</comment>
<name>A0A1Y2D4Y3_9BASI</name>
<dbReference type="SUPFAM" id="SSF64602">
    <property type="entry name" value="F1 ATPase inhibitor, IF1, C-terminal domain"/>
    <property type="match status" value="1"/>
</dbReference>
<organism evidence="6 7">
    <name type="scientific">Leucosporidium creatinivorum</name>
    <dbReference type="NCBI Taxonomy" id="106004"/>
    <lineage>
        <taxon>Eukaryota</taxon>
        <taxon>Fungi</taxon>
        <taxon>Dikarya</taxon>
        <taxon>Basidiomycota</taxon>
        <taxon>Pucciniomycotina</taxon>
        <taxon>Microbotryomycetes</taxon>
        <taxon>Leucosporidiales</taxon>
        <taxon>Leucosporidium</taxon>
    </lineage>
</organism>
<dbReference type="GO" id="GO:0005739">
    <property type="term" value="C:mitochondrion"/>
    <property type="evidence" value="ECO:0007669"/>
    <property type="project" value="UniProtKB-SubCell"/>
</dbReference>
<comment type="caution">
    <text evidence="6">The sequence shown here is derived from an EMBL/GenBank/DDBJ whole genome shotgun (WGS) entry which is preliminary data.</text>
</comment>
<evidence type="ECO:0000256" key="4">
    <source>
        <dbReference type="RuleBase" id="RU368087"/>
    </source>
</evidence>
<evidence type="ECO:0000256" key="2">
    <source>
        <dbReference type="ARBA" id="ARBA00010901"/>
    </source>
</evidence>
<dbReference type="STRING" id="106004.A0A1Y2D4Y3"/>
<sequence length="92" mass="10330">MLSLRTITATRTATRTFSTSLLLRAGGSPSGTSNQAFNKREKAAEEQFVRDQEREKLKALRKSIEASKEHLQQLEKDHQALEASVESKTVKQ</sequence>
<evidence type="ECO:0000256" key="3">
    <source>
        <dbReference type="ARBA" id="ARBA00023128"/>
    </source>
</evidence>
<keyword evidence="3" id="KW-0496">Mitochondrion</keyword>
<dbReference type="GO" id="GO:0042030">
    <property type="term" value="F:ATPase inhibitor activity"/>
    <property type="evidence" value="ECO:0007669"/>
    <property type="project" value="InterPro"/>
</dbReference>
<reference evidence="6 7" key="1">
    <citation type="submission" date="2016-07" db="EMBL/GenBank/DDBJ databases">
        <title>Pervasive Adenine N6-methylation of Active Genes in Fungi.</title>
        <authorList>
            <consortium name="DOE Joint Genome Institute"/>
            <person name="Mondo S.J."/>
            <person name="Dannebaum R.O."/>
            <person name="Kuo R.C."/>
            <person name="Labutti K."/>
            <person name="Haridas S."/>
            <person name="Kuo A."/>
            <person name="Salamov A."/>
            <person name="Ahrendt S.R."/>
            <person name="Lipzen A."/>
            <person name="Sullivan W."/>
            <person name="Andreopoulos W.B."/>
            <person name="Clum A."/>
            <person name="Lindquist E."/>
            <person name="Daum C."/>
            <person name="Ramamoorthy G.K."/>
            <person name="Gryganskyi A."/>
            <person name="Culley D."/>
            <person name="Magnuson J.K."/>
            <person name="James T.Y."/>
            <person name="O'Malley M.A."/>
            <person name="Stajich J.E."/>
            <person name="Spatafora J.W."/>
            <person name="Visel A."/>
            <person name="Grigoriev I.V."/>
        </authorList>
    </citation>
    <scope>NUCLEOTIDE SEQUENCE [LARGE SCALE GENOMIC DNA]</scope>
    <source>
        <strain evidence="6 7">62-1032</strain>
    </source>
</reference>
<evidence type="ECO:0000256" key="5">
    <source>
        <dbReference type="SAM" id="MobiDB-lite"/>
    </source>
</evidence>
<gene>
    <name evidence="6" type="ORF">BCR35DRAFT_335797</name>
</gene>
<feature type="compositionally biased region" description="Basic and acidic residues" evidence="5">
    <location>
        <begin position="38"/>
        <end position="49"/>
    </location>
</feature>
<keyword evidence="7" id="KW-1185">Reference proteome</keyword>